<dbReference type="RefSeq" id="WP_210027205.1">
    <property type="nucleotide sequence ID" value="NZ_JAGINU010000001.1"/>
</dbReference>
<dbReference type="Proteomes" id="UP001519295">
    <property type="component" value="Unassembled WGS sequence"/>
</dbReference>
<keyword evidence="1" id="KW-0472">Membrane</keyword>
<feature type="transmembrane region" description="Helical" evidence="1">
    <location>
        <begin position="93"/>
        <end position="114"/>
    </location>
</feature>
<keyword evidence="1" id="KW-1133">Transmembrane helix</keyword>
<keyword evidence="1" id="KW-0812">Transmembrane</keyword>
<keyword evidence="3" id="KW-1185">Reference proteome</keyword>
<evidence type="ECO:0000256" key="1">
    <source>
        <dbReference type="SAM" id="Phobius"/>
    </source>
</evidence>
<organism evidence="2 3">
    <name type="scientific">Pseudonocardia parietis</name>
    <dbReference type="NCBI Taxonomy" id="570936"/>
    <lineage>
        <taxon>Bacteria</taxon>
        <taxon>Bacillati</taxon>
        <taxon>Actinomycetota</taxon>
        <taxon>Actinomycetes</taxon>
        <taxon>Pseudonocardiales</taxon>
        <taxon>Pseudonocardiaceae</taxon>
        <taxon>Pseudonocardia</taxon>
    </lineage>
</organism>
<evidence type="ECO:0000313" key="3">
    <source>
        <dbReference type="Proteomes" id="UP001519295"/>
    </source>
</evidence>
<feature type="transmembrane region" description="Helical" evidence="1">
    <location>
        <begin position="21"/>
        <end position="49"/>
    </location>
</feature>
<protein>
    <submittedName>
        <fullName evidence="2">Cytochrome bd-type quinol oxidase subunit 2</fullName>
    </submittedName>
</protein>
<reference evidence="2 3" key="1">
    <citation type="submission" date="2021-03" db="EMBL/GenBank/DDBJ databases">
        <title>Sequencing the genomes of 1000 actinobacteria strains.</title>
        <authorList>
            <person name="Klenk H.-P."/>
        </authorList>
    </citation>
    <scope>NUCLEOTIDE SEQUENCE [LARGE SCALE GENOMIC DNA]</scope>
    <source>
        <strain evidence="2 3">DSM 45256</strain>
    </source>
</reference>
<evidence type="ECO:0000313" key="2">
    <source>
        <dbReference type="EMBL" id="MBP2367096.1"/>
    </source>
</evidence>
<name>A0ABS4VT55_9PSEU</name>
<sequence length="121" mass="12222">MPPTGSSRTGAPRRPLIRWDVALSGSALALAGILVALGVFGAVFLVAFLDHCPSRTCSSSQLFVSVGCSLVVAVAAGIAGLAMTVLRVVERRISWPFAVATLVVVAAAIAAGAADYPTTIG</sequence>
<proteinExistence type="predicted"/>
<comment type="caution">
    <text evidence="2">The sequence shown here is derived from an EMBL/GenBank/DDBJ whole genome shotgun (WGS) entry which is preliminary data.</text>
</comment>
<gene>
    <name evidence="2" type="ORF">JOF36_002792</name>
</gene>
<accession>A0ABS4VT55</accession>
<feature type="transmembrane region" description="Helical" evidence="1">
    <location>
        <begin position="61"/>
        <end position="86"/>
    </location>
</feature>
<dbReference type="EMBL" id="JAGINU010000001">
    <property type="protein sequence ID" value="MBP2367096.1"/>
    <property type="molecule type" value="Genomic_DNA"/>
</dbReference>